<evidence type="ECO:0000256" key="1">
    <source>
        <dbReference type="SAM" id="Phobius"/>
    </source>
</evidence>
<dbReference type="Pfam" id="PF11666">
    <property type="entry name" value="DUF2933"/>
    <property type="match status" value="1"/>
</dbReference>
<accession>A0A1H8X044</accession>
<proteinExistence type="predicted"/>
<feature type="transmembrane region" description="Helical" evidence="1">
    <location>
        <begin position="29"/>
        <end position="47"/>
    </location>
</feature>
<sequence length="89" mass="9944">MKCCKPEKRKDDKKIEQAHSYGGKIKHMLLMLAYCLAPLAMLLFLQQNGNTGAAGYLVLLLCPIMHLFMMGGMGHKQHVVSDKKEVGKL</sequence>
<evidence type="ECO:0000313" key="3">
    <source>
        <dbReference type="Proteomes" id="UP000198847"/>
    </source>
</evidence>
<dbReference type="OrthoDB" id="2989509at2"/>
<dbReference type="STRING" id="112903.SAMN04490178_11932"/>
<dbReference type="InterPro" id="IPR021682">
    <property type="entry name" value="DUF2933"/>
</dbReference>
<organism evidence="2 3">
    <name type="scientific">Propionispora vibrioides</name>
    <dbReference type="NCBI Taxonomy" id="112903"/>
    <lineage>
        <taxon>Bacteria</taxon>
        <taxon>Bacillati</taxon>
        <taxon>Bacillota</taxon>
        <taxon>Negativicutes</taxon>
        <taxon>Selenomonadales</taxon>
        <taxon>Sporomusaceae</taxon>
        <taxon>Propionispora</taxon>
    </lineage>
</organism>
<evidence type="ECO:0000313" key="2">
    <source>
        <dbReference type="EMBL" id="SEP33229.1"/>
    </source>
</evidence>
<keyword evidence="1" id="KW-0812">Transmembrane</keyword>
<keyword evidence="3" id="KW-1185">Reference proteome</keyword>
<keyword evidence="1" id="KW-0472">Membrane</keyword>
<evidence type="ECO:0008006" key="4">
    <source>
        <dbReference type="Google" id="ProtNLM"/>
    </source>
</evidence>
<dbReference type="AlphaFoldDB" id="A0A1H8X044"/>
<name>A0A1H8X044_9FIRM</name>
<gene>
    <name evidence="2" type="ORF">SAMN04490178_11932</name>
</gene>
<protein>
    <recommendedName>
        <fullName evidence="4">DUF2933 domain-containing protein</fullName>
    </recommendedName>
</protein>
<feature type="transmembrane region" description="Helical" evidence="1">
    <location>
        <begin position="53"/>
        <end position="74"/>
    </location>
</feature>
<keyword evidence="1" id="KW-1133">Transmembrane helix</keyword>
<reference evidence="2 3" key="1">
    <citation type="submission" date="2016-10" db="EMBL/GenBank/DDBJ databases">
        <authorList>
            <person name="de Groot N.N."/>
        </authorList>
    </citation>
    <scope>NUCLEOTIDE SEQUENCE [LARGE SCALE GENOMIC DNA]</scope>
    <source>
        <strain evidence="2 3">DSM 13305</strain>
    </source>
</reference>
<dbReference type="Proteomes" id="UP000198847">
    <property type="component" value="Unassembled WGS sequence"/>
</dbReference>
<dbReference type="RefSeq" id="WP_091748935.1">
    <property type="nucleotide sequence ID" value="NZ_FODY01000019.1"/>
</dbReference>
<dbReference type="EMBL" id="FODY01000019">
    <property type="protein sequence ID" value="SEP33229.1"/>
    <property type="molecule type" value="Genomic_DNA"/>
</dbReference>